<dbReference type="Proteomes" id="UP001277183">
    <property type="component" value="Unassembled WGS sequence"/>
</dbReference>
<dbReference type="RefSeq" id="WP_147273943.1">
    <property type="nucleotide sequence ID" value="NZ_CP085468.1"/>
</dbReference>
<dbReference type="EMBL" id="JAWZVU010000253">
    <property type="protein sequence ID" value="MDX7723320.1"/>
    <property type="molecule type" value="Genomic_DNA"/>
</dbReference>
<evidence type="ECO:0000313" key="2">
    <source>
        <dbReference type="Proteomes" id="UP001277183"/>
    </source>
</evidence>
<organism evidence="1 2">
    <name type="scientific">Aeromonas caviae</name>
    <name type="common">Aeromonas punctata</name>
    <dbReference type="NCBI Taxonomy" id="648"/>
    <lineage>
        <taxon>Bacteria</taxon>
        <taxon>Pseudomonadati</taxon>
        <taxon>Pseudomonadota</taxon>
        <taxon>Gammaproteobacteria</taxon>
        <taxon>Aeromonadales</taxon>
        <taxon>Aeromonadaceae</taxon>
        <taxon>Aeromonas</taxon>
    </lineage>
</organism>
<name>A0AAW9F7H2_AERCA</name>
<evidence type="ECO:0008006" key="3">
    <source>
        <dbReference type="Google" id="ProtNLM"/>
    </source>
</evidence>
<proteinExistence type="predicted"/>
<protein>
    <recommendedName>
        <fullName evidence="3">GNAT family N-acetyltransferase</fullName>
    </recommendedName>
</protein>
<gene>
    <name evidence="1" type="ORF">SJS77_23350</name>
</gene>
<evidence type="ECO:0000313" key="1">
    <source>
        <dbReference type="EMBL" id="MDX7723320.1"/>
    </source>
</evidence>
<sequence>MVMPPSENNTSDIHYLCAELDRYLKDRFCYKQKCVLTLKPRTATITAKRKKFDLYFRYKPNNSPWPMNTLVIARIYFLNTHSGNGTDLLCFLLEQSRKLKIKYLAIEQTNENSSLFAINLGFKPMDNSDKCFIGTVEDISNVIENRKERAFLATQNRENH</sequence>
<comment type="caution">
    <text evidence="1">The sequence shown here is derived from an EMBL/GenBank/DDBJ whole genome shotgun (WGS) entry which is preliminary data.</text>
</comment>
<dbReference type="AlphaFoldDB" id="A0AAW9F7H2"/>
<reference evidence="1" key="1">
    <citation type="submission" date="2023-11" db="EMBL/GenBank/DDBJ databases">
        <title>WGS of Aeromonas in Northern Israel.</title>
        <authorList>
            <person name="Hershko Y."/>
        </authorList>
    </citation>
    <scope>NUCLEOTIDE SEQUENCE</scope>
    <source>
        <strain evidence="1">77416</strain>
    </source>
</reference>
<accession>A0AAW9F7H2</accession>